<dbReference type="Proteomes" id="UP001497535">
    <property type="component" value="Unassembled WGS sequence"/>
</dbReference>
<accession>A0ACB1ABI6</accession>
<name>A0ACB1ABI6_MELEN</name>
<keyword evidence="2" id="KW-1185">Reference proteome</keyword>
<reference evidence="1" key="1">
    <citation type="submission" date="2023-11" db="EMBL/GenBank/DDBJ databases">
        <authorList>
            <person name="Poullet M."/>
        </authorList>
    </citation>
    <scope>NUCLEOTIDE SEQUENCE</scope>
    <source>
        <strain evidence="1">E1834</strain>
    </source>
</reference>
<dbReference type="EMBL" id="CAVMJV010000067">
    <property type="protein sequence ID" value="CAK5087706.1"/>
    <property type="molecule type" value="Genomic_DNA"/>
</dbReference>
<evidence type="ECO:0000313" key="1">
    <source>
        <dbReference type="EMBL" id="CAK5087706.1"/>
    </source>
</evidence>
<comment type="caution">
    <text evidence="1">The sequence shown here is derived from an EMBL/GenBank/DDBJ whole genome shotgun (WGS) entry which is preliminary data.</text>
</comment>
<gene>
    <name evidence="1" type="ORF">MENTE1834_LOCUS35318</name>
</gene>
<proteinExistence type="predicted"/>
<sequence length="76" mass="8651">MAFVGQLKTADGEILAVDGLKEKLDAAWNHGISKIILPRNMEKQVKLLGEWVQQGFNLIYINSFFDAVKYLFPVRL</sequence>
<organism evidence="1 2">
    <name type="scientific">Meloidogyne enterolobii</name>
    <name type="common">Root-knot nematode worm</name>
    <name type="synonym">Meloidogyne mayaguensis</name>
    <dbReference type="NCBI Taxonomy" id="390850"/>
    <lineage>
        <taxon>Eukaryota</taxon>
        <taxon>Metazoa</taxon>
        <taxon>Ecdysozoa</taxon>
        <taxon>Nematoda</taxon>
        <taxon>Chromadorea</taxon>
        <taxon>Rhabditida</taxon>
        <taxon>Tylenchina</taxon>
        <taxon>Tylenchomorpha</taxon>
        <taxon>Tylenchoidea</taxon>
        <taxon>Meloidogynidae</taxon>
        <taxon>Meloidogyninae</taxon>
        <taxon>Meloidogyne</taxon>
    </lineage>
</organism>
<protein>
    <submittedName>
        <fullName evidence="1">Uncharacterized protein</fullName>
    </submittedName>
</protein>
<evidence type="ECO:0000313" key="2">
    <source>
        <dbReference type="Proteomes" id="UP001497535"/>
    </source>
</evidence>